<comment type="similarity">
    <text evidence="6 7">Belongs to the ephrin family.</text>
</comment>
<dbReference type="GO" id="GO:0007411">
    <property type="term" value="P:axon guidance"/>
    <property type="evidence" value="ECO:0007669"/>
    <property type="project" value="TreeGrafter"/>
</dbReference>
<evidence type="ECO:0000256" key="9">
    <source>
        <dbReference type="SAM" id="SignalP"/>
    </source>
</evidence>
<evidence type="ECO:0000313" key="11">
    <source>
        <dbReference type="EMBL" id="CAB3241348.1"/>
    </source>
</evidence>
<proteinExistence type="evidence at transcript level"/>
<evidence type="ECO:0000256" key="5">
    <source>
        <dbReference type="ARBA" id="ARBA00023180"/>
    </source>
</evidence>
<dbReference type="Pfam" id="PF00812">
    <property type="entry name" value="Ephrin"/>
    <property type="match status" value="1"/>
</dbReference>
<evidence type="ECO:0000259" key="10">
    <source>
        <dbReference type="PROSITE" id="PS51551"/>
    </source>
</evidence>
<comment type="subcellular location">
    <subcellularLocation>
        <location evidence="1">Membrane</location>
    </subcellularLocation>
</comment>
<evidence type="ECO:0000256" key="7">
    <source>
        <dbReference type="RuleBase" id="RU004375"/>
    </source>
</evidence>
<dbReference type="PRINTS" id="PR01347">
    <property type="entry name" value="EPHRIN"/>
</dbReference>
<keyword evidence="5" id="KW-0325">Glycoprotein</keyword>
<organism evidence="11">
    <name type="scientific">Phallusia mammillata</name>
    <dbReference type="NCBI Taxonomy" id="59560"/>
    <lineage>
        <taxon>Eukaryota</taxon>
        <taxon>Metazoa</taxon>
        <taxon>Chordata</taxon>
        <taxon>Tunicata</taxon>
        <taxon>Ascidiacea</taxon>
        <taxon>Phlebobranchia</taxon>
        <taxon>Ascidiidae</taxon>
        <taxon>Phallusia</taxon>
    </lineage>
</organism>
<dbReference type="PANTHER" id="PTHR11304">
    <property type="entry name" value="EPHRIN"/>
    <property type="match status" value="1"/>
</dbReference>
<protein>
    <submittedName>
        <fullName evidence="11">EphrinA-c ephrin</fullName>
    </submittedName>
</protein>
<keyword evidence="4" id="KW-1015">Disulfide bond</keyword>
<evidence type="ECO:0000256" key="2">
    <source>
        <dbReference type="ARBA" id="ARBA00022729"/>
    </source>
</evidence>
<dbReference type="Gene3D" id="2.60.40.420">
    <property type="entry name" value="Cupredoxins - blue copper proteins"/>
    <property type="match status" value="1"/>
</dbReference>
<keyword evidence="3 7" id="KW-0472">Membrane</keyword>
<evidence type="ECO:0000256" key="3">
    <source>
        <dbReference type="ARBA" id="ARBA00023136"/>
    </source>
</evidence>
<gene>
    <name evidence="11" type="primary">Efna.c</name>
</gene>
<evidence type="ECO:0000256" key="8">
    <source>
        <dbReference type="SAM" id="MobiDB-lite"/>
    </source>
</evidence>
<dbReference type="AlphaFoldDB" id="A0A6F9DAZ9"/>
<name>A0A6F9DAZ9_9ASCI</name>
<dbReference type="PROSITE" id="PS51551">
    <property type="entry name" value="EPHRIN_RBD_2"/>
    <property type="match status" value="1"/>
</dbReference>
<keyword evidence="2 9" id="KW-0732">Signal</keyword>
<dbReference type="EMBL" id="LR784762">
    <property type="protein sequence ID" value="CAB3241348.1"/>
    <property type="molecule type" value="mRNA"/>
</dbReference>
<feature type="chain" id="PRO_5026340660" evidence="9">
    <location>
        <begin position="22"/>
        <end position="257"/>
    </location>
</feature>
<evidence type="ECO:0000256" key="1">
    <source>
        <dbReference type="ARBA" id="ARBA00004370"/>
    </source>
</evidence>
<dbReference type="PANTHER" id="PTHR11304:SF29">
    <property type="entry name" value="EPHRIN"/>
    <property type="match status" value="1"/>
</dbReference>
<feature type="compositionally biased region" description="Low complexity" evidence="8">
    <location>
        <begin position="166"/>
        <end position="184"/>
    </location>
</feature>
<dbReference type="InterPro" id="IPR001799">
    <property type="entry name" value="Ephrin_RBD"/>
</dbReference>
<sequence length="257" mass="29256">MNRIFVFWIALSLVFAQVTSSKRHELYWNTYATPKLLVENNDEFVLHVKIGEFLDVMCPHSSLMGITNGPKEPAQFDLYNVTRKSYLKCHHGDKKNFIFACDKPERENKLTIKFQTISPSPLGFRFQYCEEYYFVAIDKSHKNRGCTKNSTRIRIVVQCKDKPVSTKKPTTTTTSTPSTTIKATTQRKKADPPFVHPKLQRPTKNSTVLSTGVRKQQKQDEPDYGGGACGQVAPSLWRILTFSFVALTITNIVRQAA</sequence>
<evidence type="ECO:0000256" key="6">
    <source>
        <dbReference type="PROSITE-ProRule" id="PRU00884"/>
    </source>
</evidence>
<dbReference type="SUPFAM" id="SSF49503">
    <property type="entry name" value="Cupredoxins"/>
    <property type="match status" value="1"/>
</dbReference>
<dbReference type="GO" id="GO:0005886">
    <property type="term" value="C:plasma membrane"/>
    <property type="evidence" value="ECO:0007669"/>
    <property type="project" value="TreeGrafter"/>
</dbReference>
<feature type="signal peptide" evidence="9">
    <location>
        <begin position="1"/>
        <end position="21"/>
    </location>
</feature>
<dbReference type="GO" id="GO:0048013">
    <property type="term" value="P:ephrin receptor signaling pathway"/>
    <property type="evidence" value="ECO:0007669"/>
    <property type="project" value="TreeGrafter"/>
</dbReference>
<accession>A0A6F9DAZ9</accession>
<evidence type="ECO:0000256" key="4">
    <source>
        <dbReference type="ARBA" id="ARBA00023157"/>
    </source>
</evidence>
<feature type="region of interest" description="Disordered" evidence="8">
    <location>
        <begin position="164"/>
        <end position="226"/>
    </location>
</feature>
<feature type="domain" description="Ephrin RBD" evidence="10">
    <location>
        <begin position="21"/>
        <end position="157"/>
    </location>
</feature>
<dbReference type="InterPro" id="IPR031328">
    <property type="entry name" value="Ephrin"/>
</dbReference>
<feature type="compositionally biased region" description="Polar residues" evidence="8">
    <location>
        <begin position="202"/>
        <end position="214"/>
    </location>
</feature>
<dbReference type="GO" id="GO:0046875">
    <property type="term" value="F:ephrin receptor binding"/>
    <property type="evidence" value="ECO:0007669"/>
    <property type="project" value="TreeGrafter"/>
</dbReference>
<comment type="caution">
    <text evidence="6">Lacks conserved residue(s) required for the propagation of feature annotation.</text>
</comment>
<dbReference type="InterPro" id="IPR008972">
    <property type="entry name" value="Cupredoxin"/>
</dbReference>
<reference evidence="11" key="1">
    <citation type="submission" date="2020-04" db="EMBL/GenBank/DDBJ databases">
        <authorList>
            <person name="Neveu A P."/>
        </authorList>
    </citation>
    <scope>NUCLEOTIDE SEQUENCE</scope>
    <source>
        <tissue evidence="11">Whole embryo</tissue>
    </source>
</reference>